<protein>
    <submittedName>
        <fullName evidence="1">Uncharacterized protein</fullName>
    </submittedName>
</protein>
<proteinExistence type="predicted"/>
<reference evidence="1" key="1">
    <citation type="submission" date="2011-01" db="EMBL/GenBank/DDBJ databases">
        <title>The Genome Sequence of Nematocida parisii strain ERTm3.</title>
        <authorList>
            <consortium name="The Broad Institute Genome Sequencing Platform"/>
            <consortium name="The Broad Institute Genome Sequencing Center for Infectious Disease"/>
            <person name="Cuomo C."/>
            <person name="Troemel E."/>
            <person name="Young S.K."/>
            <person name="Zeng Q."/>
            <person name="Gargeya S."/>
            <person name="Fitzgerald M."/>
            <person name="Haas B."/>
            <person name="Abouelleil A."/>
            <person name="Alvarado L."/>
            <person name="Arachchi H.M."/>
            <person name="Berlin A."/>
            <person name="Chapman S.B."/>
            <person name="Gearin G."/>
            <person name="Goldberg J."/>
            <person name="Griggs A."/>
            <person name="Gujja S."/>
            <person name="Hansen M."/>
            <person name="Heiman D."/>
            <person name="Howarth C."/>
            <person name="Larimer J."/>
            <person name="Lui A."/>
            <person name="MacDonald P.J.P."/>
            <person name="McCowen C."/>
            <person name="Montmayeur A."/>
            <person name="Murphy C."/>
            <person name="Neiman D."/>
            <person name="Pearson M."/>
            <person name="Priest M."/>
            <person name="Roberts A."/>
            <person name="Saif S."/>
            <person name="Shea T."/>
            <person name="Sisk P."/>
            <person name="Stolte C."/>
            <person name="Sykes S."/>
            <person name="Wortman J."/>
            <person name="Nusbaum C."/>
            <person name="Birren B."/>
        </authorList>
    </citation>
    <scope>NUCLEOTIDE SEQUENCE</scope>
    <source>
        <strain evidence="1">ERTm3</strain>
    </source>
</reference>
<evidence type="ECO:0000313" key="1">
    <source>
        <dbReference type="EMBL" id="EIJ88080.1"/>
    </source>
</evidence>
<dbReference type="Proteomes" id="UP000002872">
    <property type="component" value="Unassembled WGS sequence"/>
</dbReference>
<name>I3EFT3_NEMP3</name>
<dbReference type="HOGENOM" id="CLU_3143476_0_0_1"/>
<dbReference type="InParanoid" id="I3EFT3"/>
<dbReference type="VEuPathDB" id="MicrosporidiaDB:NEQG_01524"/>
<dbReference type="EMBL" id="GL870879">
    <property type="protein sequence ID" value="EIJ88080.1"/>
    <property type="molecule type" value="Genomic_DNA"/>
</dbReference>
<keyword evidence="2" id="KW-1185">Reference proteome</keyword>
<evidence type="ECO:0000313" key="2">
    <source>
        <dbReference type="Proteomes" id="UP000002872"/>
    </source>
</evidence>
<gene>
    <name evidence="1" type="ORF">NEQG_01524</name>
</gene>
<sequence>MSYIKNVHYLYIEVDNYVIIQVIQSITLMNSVLSTYSINLQNNQKYAVV</sequence>
<accession>I3EFT3</accession>
<dbReference type="AlphaFoldDB" id="I3EFT3"/>
<organism evidence="1 2">
    <name type="scientific">Nematocida parisii (strain ERTm3)</name>
    <name type="common">Nematode killer fungus</name>
    <dbReference type="NCBI Taxonomy" id="935791"/>
    <lineage>
        <taxon>Eukaryota</taxon>
        <taxon>Fungi</taxon>
        <taxon>Fungi incertae sedis</taxon>
        <taxon>Microsporidia</taxon>
        <taxon>Nematocida</taxon>
    </lineage>
</organism>